<proteinExistence type="predicted"/>
<sequence>MGWEVLDHPPYSPDISPTDFHLFRGLEHWIRGKKIRFLKEFFASKARAWYARGINLLEERWQKLIESGGEYFE</sequence>
<dbReference type="GO" id="GO:0031297">
    <property type="term" value="P:replication fork processing"/>
    <property type="evidence" value="ECO:0007669"/>
    <property type="project" value="TreeGrafter"/>
</dbReference>
<dbReference type="Proteomes" id="UP000095284">
    <property type="component" value="Unplaced"/>
</dbReference>
<dbReference type="GO" id="GO:0044774">
    <property type="term" value="P:mitotic DNA integrity checkpoint signaling"/>
    <property type="evidence" value="ECO:0007669"/>
    <property type="project" value="TreeGrafter"/>
</dbReference>
<organism evidence="1 2">
    <name type="scientific">Bursaphelenchus xylophilus</name>
    <name type="common">Pinewood nematode worm</name>
    <name type="synonym">Aphelenchoides xylophilus</name>
    <dbReference type="NCBI Taxonomy" id="6326"/>
    <lineage>
        <taxon>Eukaryota</taxon>
        <taxon>Metazoa</taxon>
        <taxon>Ecdysozoa</taxon>
        <taxon>Nematoda</taxon>
        <taxon>Chromadorea</taxon>
        <taxon>Rhabditida</taxon>
        <taxon>Tylenchina</taxon>
        <taxon>Tylenchomorpha</taxon>
        <taxon>Aphelenchoidea</taxon>
        <taxon>Aphelenchoididae</taxon>
        <taxon>Bursaphelenchus</taxon>
    </lineage>
</organism>
<dbReference type="PANTHER" id="PTHR46060">
    <property type="entry name" value="MARINER MOS1 TRANSPOSASE-LIKE PROTEIN"/>
    <property type="match status" value="1"/>
</dbReference>
<dbReference type="GO" id="GO:0000793">
    <property type="term" value="C:condensed chromosome"/>
    <property type="evidence" value="ECO:0007669"/>
    <property type="project" value="TreeGrafter"/>
</dbReference>
<dbReference type="GO" id="GO:0005634">
    <property type="term" value="C:nucleus"/>
    <property type="evidence" value="ECO:0007669"/>
    <property type="project" value="TreeGrafter"/>
</dbReference>
<dbReference type="WBParaSite" id="BXY_1257600.1">
    <property type="protein sequence ID" value="BXY_1257600.1"/>
    <property type="gene ID" value="BXY_1257600"/>
</dbReference>
<dbReference type="Gene3D" id="3.30.420.10">
    <property type="entry name" value="Ribonuclease H-like superfamily/Ribonuclease H"/>
    <property type="match status" value="1"/>
</dbReference>
<dbReference type="InterPro" id="IPR052709">
    <property type="entry name" value="Transposase-MT_Hybrid"/>
</dbReference>
<name>A0A1I7SHQ9_BURXY</name>
<dbReference type="GO" id="GO:0003697">
    <property type="term" value="F:single-stranded DNA binding"/>
    <property type="evidence" value="ECO:0007669"/>
    <property type="project" value="TreeGrafter"/>
</dbReference>
<dbReference type="GO" id="GO:0042800">
    <property type="term" value="F:histone H3K4 methyltransferase activity"/>
    <property type="evidence" value="ECO:0007669"/>
    <property type="project" value="TreeGrafter"/>
</dbReference>
<dbReference type="GO" id="GO:0015074">
    <property type="term" value="P:DNA integration"/>
    <property type="evidence" value="ECO:0007669"/>
    <property type="project" value="TreeGrafter"/>
</dbReference>
<dbReference type="GO" id="GO:0000729">
    <property type="term" value="P:DNA double-strand break processing"/>
    <property type="evidence" value="ECO:0007669"/>
    <property type="project" value="TreeGrafter"/>
</dbReference>
<dbReference type="GO" id="GO:0046975">
    <property type="term" value="F:histone H3K36 methyltransferase activity"/>
    <property type="evidence" value="ECO:0007669"/>
    <property type="project" value="TreeGrafter"/>
</dbReference>
<dbReference type="PANTHER" id="PTHR46060:SF2">
    <property type="entry name" value="HISTONE-LYSINE N-METHYLTRANSFERASE SETMAR"/>
    <property type="match status" value="1"/>
</dbReference>
<reference evidence="2" key="1">
    <citation type="submission" date="2016-11" db="UniProtKB">
        <authorList>
            <consortium name="WormBaseParasite"/>
        </authorList>
    </citation>
    <scope>IDENTIFICATION</scope>
</reference>
<dbReference type="AlphaFoldDB" id="A0A1I7SHQ9"/>
<evidence type="ECO:0000313" key="2">
    <source>
        <dbReference type="WBParaSite" id="BXY_1257600.1"/>
    </source>
</evidence>
<dbReference type="GO" id="GO:0003690">
    <property type="term" value="F:double-stranded DNA binding"/>
    <property type="evidence" value="ECO:0007669"/>
    <property type="project" value="TreeGrafter"/>
</dbReference>
<evidence type="ECO:0000313" key="1">
    <source>
        <dbReference type="Proteomes" id="UP000095284"/>
    </source>
</evidence>
<dbReference type="GO" id="GO:0044547">
    <property type="term" value="F:DNA topoisomerase binding"/>
    <property type="evidence" value="ECO:0007669"/>
    <property type="project" value="TreeGrafter"/>
</dbReference>
<dbReference type="GO" id="GO:0035861">
    <property type="term" value="C:site of double-strand break"/>
    <property type="evidence" value="ECO:0007669"/>
    <property type="project" value="TreeGrafter"/>
</dbReference>
<accession>A0A1I7SHQ9</accession>
<dbReference type="GO" id="GO:0000014">
    <property type="term" value="F:single-stranded DNA endodeoxyribonuclease activity"/>
    <property type="evidence" value="ECO:0007669"/>
    <property type="project" value="TreeGrafter"/>
</dbReference>
<dbReference type="GO" id="GO:0006303">
    <property type="term" value="P:double-strand break repair via nonhomologous end joining"/>
    <property type="evidence" value="ECO:0007669"/>
    <property type="project" value="TreeGrafter"/>
</dbReference>
<dbReference type="InterPro" id="IPR036397">
    <property type="entry name" value="RNaseH_sf"/>
</dbReference>
<protein>
    <submittedName>
        <fullName evidence="2">Histone-lysine N-methyltransferase SETMAR</fullName>
    </submittedName>
</protein>